<evidence type="ECO:0000256" key="1">
    <source>
        <dbReference type="ARBA" id="ARBA00001957"/>
    </source>
</evidence>
<reference evidence="5 6" key="1">
    <citation type="submission" date="2023-11" db="EMBL/GenBank/DDBJ databases">
        <title>Unpublished Manusciprt.</title>
        <authorList>
            <person name="Saticioglu I.B."/>
            <person name="Ay H."/>
            <person name="Ajmi N."/>
            <person name="Altun S."/>
            <person name="Duman M."/>
        </authorList>
    </citation>
    <scope>NUCLEOTIDE SEQUENCE [LARGE SCALE GENOMIC DNA]</scope>
    <source>
        <strain evidence="5 6">Fl-318</strain>
    </source>
</reference>
<dbReference type="PANTHER" id="PTHR45527:SF14">
    <property type="entry name" value="PLIPASTATIN SYNTHASE SUBUNIT B"/>
    <property type="match status" value="1"/>
</dbReference>
<dbReference type="InterPro" id="IPR023213">
    <property type="entry name" value="CAT-like_dom_sf"/>
</dbReference>
<dbReference type="InterPro" id="IPR010071">
    <property type="entry name" value="AA_adenyl_dom"/>
</dbReference>
<evidence type="ECO:0000256" key="2">
    <source>
        <dbReference type="ARBA" id="ARBA00022450"/>
    </source>
</evidence>
<dbReference type="SMART" id="SM00823">
    <property type="entry name" value="PKS_PP"/>
    <property type="match status" value="6"/>
</dbReference>
<dbReference type="InterPro" id="IPR045851">
    <property type="entry name" value="AMP-bd_C_sf"/>
</dbReference>
<dbReference type="CDD" id="cd19544">
    <property type="entry name" value="E-C_NRPS"/>
    <property type="match status" value="3"/>
</dbReference>
<feature type="domain" description="Carrier" evidence="4">
    <location>
        <begin position="959"/>
        <end position="1033"/>
    </location>
</feature>
<feature type="domain" description="Carrier" evidence="4">
    <location>
        <begin position="6299"/>
        <end position="6374"/>
    </location>
</feature>
<dbReference type="PROSITE" id="PS00455">
    <property type="entry name" value="AMP_BINDING"/>
    <property type="match status" value="7"/>
</dbReference>
<feature type="domain" description="Carrier" evidence="4">
    <location>
        <begin position="5221"/>
        <end position="5295"/>
    </location>
</feature>
<dbReference type="Gene3D" id="3.40.50.12780">
    <property type="entry name" value="N-terminal domain of ligase-like"/>
    <property type="match status" value="1"/>
</dbReference>
<dbReference type="SUPFAM" id="SSF56801">
    <property type="entry name" value="Acetyl-CoA synthetase-like"/>
    <property type="match status" value="7"/>
</dbReference>
<organism evidence="5 6">
    <name type="scientific">Flavobacterium cupriresistens</name>
    <dbReference type="NCBI Taxonomy" id="2893885"/>
    <lineage>
        <taxon>Bacteria</taxon>
        <taxon>Pseudomonadati</taxon>
        <taxon>Bacteroidota</taxon>
        <taxon>Flavobacteriia</taxon>
        <taxon>Flavobacteriales</taxon>
        <taxon>Flavobacteriaceae</taxon>
        <taxon>Flavobacterium</taxon>
    </lineage>
</organism>
<dbReference type="InterPro" id="IPR000873">
    <property type="entry name" value="AMP-dep_synth/lig_dom"/>
</dbReference>
<comment type="caution">
    <text evidence="5">The sequence shown here is derived from an EMBL/GenBank/DDBJ whole genome shotgun (WGS) entry which is preliminary data.</text>
</comment>
<dbReference type="InterPro" id="IPR042099">
    <property type="entry name" value="ANL_N_sf"/>
</dbReference>
<feature type="non-terminal residue" evidence="5">
    <location>
        <position position="7054"/>
    </location>
</feature>
<keyword evidence="2" id="KW-0596">Phosphopantetheine</keyword>
<dbReference type="Pfam" id="PF13193">
    <property type="entry name" value="AMP-binding_C"/>
    <property type="match status" value="6"/>
</dbReference>
<dbReference type="InterPro" id="IPR020806">
    <property type="entry name" value="PKS_PP-bd"/>
</dbReference>
<sequence>MNIKSKLHIAQQEVYYGQLMNPESPLYNIGGYTIFKGSFDVSQFKQVIEGLSDVFDVFNIKFDFTENEPAFYISDFPKKVFIDELDFSSELEPRKKASEWMQNQFNIAFDLKEEKLYKYTLIKIGKDEYWWFVCFHHLITDGFGFAIKVDYVINQYENFIKGEEGSEVQYPSYLDATQKSFEYINSEQCSKDKIYWEEKYNAVPKKTVNKKYINEVGGGRFSLTVSHSDKALFNRLSESTKANIPQLTIAALLLYFGKTTDEESFSFGIPIHNRVGRQERKTLGMFAGMLPYKGNYAKDQVLSDLLSEISQTQRNDYRHRLYPISFLNRSLKLLSENRLQVFDVAVNYEPLPFPKSLSPDLSIEIKHLSSSLVEYPLSIRWCDYGQDLPMELNVDYQKEYFNSNEIEVLVTRLLHIIRQFEFGLDQSVADLSILTKQEEYQLLDVFNNITVEYPKDKTIVDLFEEQVKKTPDATAVVYEGEELSYKEVNEKSNQLGHYLKEKGVEADTLVGICLERSLEMLVGILGILKSGAAYVPIDPDYPEDRIAHMVSDAGMELVLSSAASHKALRNPTGVNVVLLDRDWDLISGYAKENLSVEVAPSHLAYVIYTSGSTGRPKGVMIEHTNVVNLIFSQINTFSIDSSDVVLQFSNFVFDASVEQIFMALCSGSKLVLINKETILDTENLLDFIDNQDVTHFHTTPSMLSTLAVRTDLKSLRRVVVGGETCSKDLMEDWNKAYAFYNEYGPTETTVTSTISFYNKGSFGSKEISIGQPIGNTEIYILNTSLDLVPIGVIGELCIGGSGVARGYLNQDELTQEKFIRNPFVEGDRIYRTGDLVRWLADGNIEYIGRKDDQVKIRGYRIELGEIENVLSSLESVTQCCVLAREDAGGNKRLVAYVVSENKLDKTALQDQLKLSLPEYMVPMIWIGLDQMPLTSNGKLDKKALPNPDNSDLSTQEYVAPRTETEQQLATIWQNLLGIEKVGVYDNFFELGGHSLLAVQLISRLQKLDFHIEVKDIFAGPTIVSMSEKLSSLSLAYRVPTNGITVDSDVITPAMVPLADLSQSDLDSIMATVTGGISNIEDIYPLSPLQEGIHFHHLMSDPKEGDPYVLPSLLSFTDQSKRDSFIEALQFVVNRHDVLRSCILSSGLPVAVQVVLREAPLWIEHLELDHSKAVLPQLELLIAPGGYWMDVTKAPLLQLKSADDAQNGCYYLIVYQHHLISDFYGMEKIISEITTYLSGNGDSLGVPVLYRDFIGHTLHAQSVNDGASYFKSLLGTIEEPTYPFDLVNVLGDGRNIEESHIVLSKDLSKELRKLSVLHAISPAVLFHAAYGLVVAKCSNKDYAIFGSLFSGRLQGAVGAADSLGLFINTLPVIVTLKGGVSAYLNEVKVLLQDLLSYEQTPLSHIQDWSGIGNDKAFFSALLNYRHSTSSLSQDNQTNKFDSGITVLAGHERTNYPFTLSINDYGDDFSLNAQVDGSIGAKRILVYMENALTELLEGLKREELNINTLNILSKGEEHQLLDIFNNTAVEYPKDKTIVTLFEEQVKNTPDAIAVVYEGAKLSYKELNERSNQLGSYLREQGVAPDTLVGICVERGLEMLVGILGILKSGGAYVPIDPDYPEDRIAYMVGDAGINLVLSSAASHKVLEEYAAINVVLLDTDWNKISNYSTENLSVVVAPDHLAYVIYTSGSTGNPKGVLITHSNVVRLFKNESCLFDFGTHDVWTLFHSFCFDFSVWEMYGALLHGGRLVVVPKAVTKDAISFKELLITEGVTVLNQTPGSFYALQEAFLSENFDHAIRYVIFGGEALNPVYLQNWKALYPSCKMINMYGITETTVHVTYKELTSSDMLSSVSAIGSAIPTLGCYILDANLNLVPVGVIGELCVGGAGVARGYLNREELTQEKFITNPFVAEDRLYRSGDLGRWLADGSIEYIGRKDNQVKIRGYRIELGEIENALSLLESVTQCCVLAKEDTAGNKRLVGYVVLEGSLNKEVLQEQLKLSLPEYMVPMIWVELDKMPLTSNGKLDKKALPNPDNSALSTQEYVAPRTEIERQLAAIWQNLLGIEKVSVYDNFFELGGHSLLATRLVSMIRKELSTEVSIREVFESTTIAALGACVSAQSKGAELTLATVVVEDRPKRIPLSFSQERLWFLDQLQGSTEYHISIALRLEGELDVLILEQTLQTIVSRHEVLRTMLLSEDGLGYQEIISPEDWRLDQFEITNKGVLDSNLQDYLKIPFDLSKDYKLRSGLFDLGNQNYVLTCVFHHIASDGWSSGILVNEFTEIYNALQSGRTAVLPELTLQYSDYAIWQRKYLEGTVLKSQLTYWQEKLQGVATLSLPTDYARPSVQSTAGSNVSLVLDKELSASLRALCQKEGVTLFMLLLSAFKVLLSRYSGQDDICVGTPIANRTQSELEGMIGFFVNTLALRSDLGGNPSFSELLSRIKKTTLDGYDHQLVPFERVVEQVVTARDMSMTPLFQVMFVLQNTPEESGKLALENITLTSYEFDAVTSQFDLMLNVVEDNNSIALDINYCTALFDKVTIDYMLLHYQELLAGIVNDINQSIGSLLMLTAKEEDQLLNIFNNTAVDYPKDKTLVTLFEEQVKNTPDAIAVVYEGAKLSYKELNERSNQLGSYLREQGVEPDTLVGICVERGLEMLVGILGILKSGGAYVPIDPDYPEDRIAYMVGDAGINLVLSSAASHKVLEEYTDLNVVLLDTDWEKISGHSKENQDIVVSPDDLAYVIYTSGSTGNPKGVLITHSNVVRLFKNESCLFDFGTHDVWTLFHSFCFDFSVWEMYGALLHGGRLVVVPKAVTKDAISFKELLISEGVTVLNQTPGSFYALQEAFLSESFDHAIRYVIFGGEALNPVYLQNWKALYPSCKMINMYGITETTVHVTYKELTSSDMLSSVSAIGSAIPTLGCYILDANLNLVPVGVIGELCVGGAGVARGYLNREELTQEKFITNPFVAGDRLYRSGDLGRWLADGSIEYIGRKDNQVKIRGYRIELGEIENALSLLESVTQCCVLAKEDVSGNKRLVGYVVLEGSLNKEVLQEQLKLSLPEYMVPMIWVELDQMPLTSNGKLDKKALPNPDNSALSTQEYVAPRTEIERQLAAIWQNLLGIEKVSVYDNFFELGGHSLLATRLVSMIRKELSIELSIREVFQYTTISALGTHVSAQSKGVLLPVIVVEDRPERIPLSFSQERLWFLDQLQGSTEYHIPIALRLEGELNVSILEQTLQVIVSRHEVLRTILLSEDGLGYQEVISPEDWRLDQFETTNKGVLDNNLQEYLKIPFDLSKDYKLRSGLFDLGNQNYVLTCVFHHIASDGWSGGILVNEFMEIYNALQSGRAAVLPELVLQYSDYAIWQRKYLNEAALESELSYWEANLQGVATLSLPTDYARPSVQSTAGSNVSLVLDKELGDSLKSLCQKEGVTLFMLLLSAFKVLLSRYSGQDDICVGTPIANRTQSELEGVIGFFVNTLALRSDLGDNPSFRELLSRVKETTLGSYDHQLVPFEKVVGRVVTTRDRNTTPLFQVMFVLQNTPEGSGELALENVALSNYEFNTVTSQFDLTLNVSEVANCIALDLVYCTDLFDKATIDRMLMHYQELLVAVISDSTQPINSLSILTLQEEQQLLDIFNNTTAEYPKDKTLVDLFEEQVKKTPDAIAVVFEGEELSYKEVNEKSNQLGFYLREQGVEPDALVGICLERSLEMLVGILGILKSGAAYVPIDPDYPSDRIVYMLNDTGIKLMVSSEKCHKVLKNPVGINVLLLDRDWDLISGYAKENLSVEVAPGDLAYVIYTSGSTGRPKGVMIEHTNVVNLIFSQINTFSIDSSDVVLQFSNFVFDASVEQIFMALCSGSKLVLINKETILDTENLLDFIDSQNVTHFHTTPSMLSTLAVRTDLKSLRRVVVGGETCSKDLMEDWNKGYAFYNEYGPTETTVTSTISFYNKGSFASKEISIGQPIGNTGIYILNTSLDLVPIGVIGELCIGGSGVARGYLNQDELTQEKFITNPFVKGDRIYRTGDLVRWQADGNIEYIGRKDDQVKIRGYRIELGEIENVLSSLEAVIQCCVLAKEDASGNKRLVAYVVSEDKLDKTALQDQLKLSLPEYMVPMIWVELDKMPLTSNGKLDRKALPNPDSSDLSTQEYVAPRTETEEQLVAIWQNLLGIEKVGVYDNFFELGGHSLLAVQLISRLQKLDFHIRVKDIFAGPTIALMSEKLSSLSLVYRVPANGITVDSDVVTPAMVPLADLSQSDLDFIIDTVRGGITNIADIYPLSPLQEGIHFHHLMSDPKEGDPYVLPSLLSFSDQSKRDSFIEALQFVVNRHDVLRTSILSSGLPRAVQVVLREAPLWVEHLELDHSKAVLPQLELLIAPGGYWMDVTKAPLLQLKSADDTQNSCYYLIVYQHHLIIDHVGMEKIISEITMYLSGNIASLGVPVLYRDFIGHTLHAQSVNDGASYFKSLFGAIEEPTYPFDLSNVLGGGRNIEDSEVKLSESFSIELRATCVRFGMTPAVLFHAAYGLVVARCSNKDYAVFGSLFSGRLQGALGAADSLGLFINTLPVLLELKGSTSEYVNQVKGLLQDLLSYEQTPLSHIQDWSGIGNDKAFFSALLNYRHSAHVLTEQDETGEFDSGITVVGGQERTNYPFTLSVDDHGDDFSLTAQIDQSIGAKRILIYMENALTELLEGLKREELHINALSVLSKEESDQLLDVFNNTAVEYPKDKTILALFEEQVKNTPDAIAVVYEGEELSYKELNEKSNQLGHYLREQGAQSDTFIGICVERSLEMMVGILGILKSGSVYVPIDPDYPSDRIAYMVDDAGMKLVLSSTASHKVLEEYTAINVVLLDTDWDAISGYSTENLGIGVTPDDLAYVIYTSGSTGRPKGVMVTHGNIVSLSKSCDYISLNSETVWLSTGSISFDATTIEFWGTLLNGGQLIVASINTLLNSVSLKELLIERKVNTLWMTASWFHQVVESDLSLFEPLDYLIVGGDVVLFNYTNKLKELYPKLKVVNGYGPTENTTFSTTYTIDNITNKNLPIGKPINNSVAYILDANLNLVPIGVIGELCVGGSGVARGYLNQVELTQEKFITNPFVKGDRIYRTGDLVRWLADGNIEYIGRKDDQVKIRGYRIELGEIENVLSSLEAVIQCCVLAKEDASGNKRLVAYVVSENKLDRTALQEQLKLSLPEYMVPMIWVGLDKMPLTSNGKLDKKALPNPDNSDLSTQEYVAPRTETEEQLAAIWQNLLGIEKVGVYDNFFELGGHSLLAVQLISRLQKLDFHIRVKDIFAGPTIALMIEKLSSLSLVYRVPSNGITVDSDVIIPAMVPLADLSQSDLDSIMATVRGGITNIADIYPLSPLQEGIHFHHLMSDPKEGDPYVLPSLLSFTDQSKRDSFIEALQFVVNRHDVLRTSILSSGLPRAVQVVLREAPLWVEHLELDHSKAVLPQLELLIAPGGYWMDVTKAPLLQLKSADDTQNSCYYLIVYQHHLIIDHVGMEKIISEITMYLSGNIASLGVPVLYRDFIGHTLHAQSVNDGASYFKTLFGAIEEPTYPFGLSNVLGGGRNIEDSEVKLSESFSIELRATCVRFGMTPAVLFHAAYGLVVARCSNKDYAVFGSLFSGRLQGALGAADSLGLFINTLPVLLELKGSTSEYVNQVKGLLQDLLSYEQTPLSHIQDWSGIGNDKAFFSALLNYRHSAHVLTEQDETGEFDSGITVVGGQERTNYPFTLSVDDHGDDFSLTAQIDQSIGAKRILIYMENALTELLEGLKREELHINALSVLSKEESDQLLNVFNNTAVEYPKDKTILALFEEQVKNTPDAIAVVYEGEELSYKELNEKSNQLGHYLREQGAQSDTFIGICVERSLEMMVGILGILKSGSVYVPIDPDYPSDRIAYMIDDAGMKLVLSSATSHKVLEEYTAINVVLLDTDWDSISGYSTENPGIEVTPDDLAYVIYTSGSTGRPKGVMVTHGNIVSLSKSCDYLSLNSETVWLSTGSISFDATTIEFWGTLLNGGQLIVASINTLLNSVSLKELLIERKVNTLWMTASWFHQVVESDLSLFEPLDYLIVGGDVVLFNYTNKLKELYPNLKVVNGYGPTENTTFSTTYTIDNITNKNLPIGKPINNSVAYILDANLNLVPIGVIGELCVGGSGVARGYLNQDELTQEKFITNPFVKGDRIYRTGDLVCWLADGNIEYIGRKDDQVKIRGYRIELGEIENVLSSLEVVIQCCVLAKEDAGGNKRLVAYVVSESKLDKTALQDQLKLSLPEYMVPMIWVELDQMPLTSNGKLDKKALPNPDNSDLSTEEYVAPRTETEQQLAVIWQNLLGIEKVGVYDNFFELGGHSLLATRLASMIRKELSIEIAIREVFEYTTIAALGDHISVQSEGVVLPAIVMEERPKRIPLSFSQERLWFLDQLQGSTEYHIPVVLRLEGELEVSILEQTLQTIVLRHEVLRTVLLSEEGVGYQEVISPTDWMLDQVKIRDRSLLESTVKTYLMSSFDLSKDYKLRGCLYDLGNREYVLACVFHHIASDGWSEGILVREFMELYSALKSGRATVLPELTLQYSDYAIWQRKYLEGAVLESQLAYWQEKLQGVATLSLPTDYARPSVQSTAGSNVSFTLSKEISESLRALCQKEGVTLFMLLLSVFKVLLSRYSGQDDICVGTPIANRTQSELEGMIGFFVNTLALRSDLGDNPSFSELLVRVKETTLDGYDHQLASFEKVVDRVASIRDMSITPLFQVMFVLQNTPEDSGELTLENITLTSYEFDAVTSQFDLTLNVAEESNGIALNMNYCTALFDKTTIDRMVVHYQELLVAIISDSTQPISSLSMLTLEEEHQLLDIFNTTAVEYPKDKTIVALFEEQVKNTPDAIAVVYEGAKLSYKELNEKSNQLGSYLREQGVQPDTLVGICVERGLEMLVGILGILKSGGAYVPIDPDYPEDRIAYMVGDAGINLVLSSAASHKVLEKYTNLNLVLLDTDWNKISNYSTENLSVVVAPDHLAYVIYTSGSTGNPKGVLITHSNVVRLFKNESCLFDFGTHDVWTLFHSFCFDFSVWEMYGALLHGG</sequence>
<evidence type="ECO:0000313" key="6">
    <source>
        <dbReference type="Proteomes" id="UP001273350"/>
    </source>
</evidence>
<dbReference type="InterPro" id="IPR001242">
    <property type="entry name" value="Condensation_dom"/>
</dbReference>
<dbReference type="NCBIfam" id="NF003417">
    <property type="entry name" value="PRK04813.1"/>
    <property type="match status" value="7"/>
</dbReference>
<dbReference type="PROSITE" id="PS50075">
    <property type="entry name" value="CARRIER"/>
    <property type="match status" value="6"/>
</dbReference>
<dbReference type="Proteomes" id="UP001273350">
    <property type="component" value="Unassembled WGS sequence"/>
</dbReference>
<dbReference type="InterPro" id="IPR009081">
    <property type="entry name" value="PP-bd_ACP"/>
</dbReference>
<dbReference type="Gene3D" id="3.30.300.30">
    <property type="match status" value="6"/>
</dbReference>
<dbReference type="Pfam" id="PF00550">
    <property type="entry name" value="PP-binding"/>
    <property type="match status" value="6"/>
</dbReference>
<keyword evidence="6" id="KW-1185">Reference proteome</keyword>
<evidence type="ECO:0000313" key="5">
    <source>
        <dbReference type="EMBL" id="MDX6191918.1"/>
    </source>
</evidence>
<name>A0ABU4RH70_9FLAO</name>
<evidence type="ECO:0000256" key="3">
    <source>
        <dbReference type="ARBA" id="ARBA00022553"/>
    </source>
</evidence>
<dbReference type="CDD" id="cd05930">
    <property type="entry name" value="A_NRPS"/>
    <property type="match status" value="2"/>
</dbReference>
<dbReference type="Gene3D" id="3.30.559.10">
    <property type="entry name" value="Chloramphenicol acetyltransferase-like domain"/>
    <property type="match status" value="7"/>
</dbReference>
<dbReference type="Gene3D" id="2.30.38.10">
    <property type="entry name" value="Luciferase, Domain 3"/>
    <property type="match status" value="6"/>
</dbReference>
<gene>
    <name evidence="5" type="ORF">SGQ83_21375</name>
</gene>
<dbReference type="InterPro" id="IPR036736">
    <property type="entry name" value="ACP-like_sf"/>
</dbReference>
<dbReference type="Pfam" id="PF00501">
    <property type="entry name" value="AMP-binding"/>
    <property type="match status" value="7"/>
</dbReference>
<evidence type="ECO:0000259" key="4">
    <source>
        <dbReference type="PROSITE" id="PS50075"/>
    </source>
</evidence>
<dbReference type="InterPro" id="IPR020845">
    <property type="entry name" value="AMP-binding_CS"/>
</dbReference>
<feature type="domain" description="Carrier" evidence="4">
    <location>
        <begin position="3097"/>
        <end position="3172"/>
    </location>
</feature>
<dbReference type="Gene3D" id="3.40.50.980">
    <property type="match status" value="12"/>
</dbReference>
<protein>
    <submittedName>
        <fullName evidence="5">Non-ribosomal peptide synthase/polyketide synthase</fullName>
    </submittedName>
</protein>
<feature type="domain" description="Carrier" evidence="4">
    <location>
        <begin position="4143"/>
        <end position="4217"/>
    </location>
</feature>
<dbReference type="SUPFAM" id="SSF52777">
    <property type="entry name" value="CoA-dependent acyltransferases"/>
    <property type="match status" value="14"/>
</dbReference>
<dbReference type="SUPFAM" id="SSF47336">
    <property type="entry name" value="ACP-like"/>
    <property type="match status" value="6"/>
</dbReference>
<dbReference type="CDD" id="cd12117">
    <property type="entry name" value="A_NRPS_Srf_like"/>
    <property type="match status" value="2"/>
</dbReference>
<dbReference type="Pfam" id="PF00668">
    <property type="entry name" value="Condensation"/>
    <property type="match status" value="7"/>
</dbReference>
<dbReference type="EMBL" id="JAWXVI010000013">
    <property type="protein sequence ID" value="MDX6191918.1"/>
    <property type="molecule type" value="Genomic_DNA"/>
</dbReference>
<proteinExistence type="predicted"/>
<comment type="cofactor">
    <cofactor evidence="1">
        <name>pantetheine 4'-phosphate</name>
        <dbReference type="ChEBI" id="CHEBI:47942"/>
    </cofactor>
</comment>
<dbReference type="InterPro" id="IPR006162">
    <property type="entry name" value="Ppantetheine_attach_site"/>
</dbReference>
<dbReference type="CDD" id="cd19531">
    <property type="entry name" value="LCL_NRPS-like"/>
    <property type="match status" value="3"/>
</dbReference>
<dbReference type="NCBIfam" id="TIGR01733">
    <property type="entry name" value="AA-adenyl-dom"/>
    <property type="match status" value="6"/>
</dbReference>
<dbReference type="Gene3D" id="3.30.559.30">
    <property type="entry name" value="Nonribosomal peptide synthetase, condensation domain"/>
    <property type="match status" value="7"/>
</dbReference>
<keyword evidence="3" id="KW-0597">Phosphoprotein</keyword>
<dbReference type="NCBIfam" id="NF004282">
    <property type="entry name" value="PRK05691.1"/>
    <property type="match status" value="9"/>
</dbReference>
<feature type="domain" description="Carrier" evidence="4">
    <location>
        <begin position="2042"/>
        <end position="2117"/>
    </location>
</feature>
<accession>A0ABU4RH70</accession>
<dbReference type="Gene3D" id="1.10.1200.10">
    <property type="entry name" value="ACP-like"/>
    <property type="match status" value="6"/>
</dbReference>
<dbReference type="CDD" id="cd17643">
    <property type="entry name" value="A_NRPS_Cytc1-like"/>
    <property type="match status" value="2"/>
</dbReference>
<dbReference type="InterPro" id="IPR025110">
    <property type="entry name" value="AMP-bd_C"/>
</dbReference>
<dbReference type="PANTHER" id="PTHR45527">
    <property type="entry name" value="NONRIBOSOMAL PEPTIDE SYNTHETASE"/>
    <property type="match status" value="1"/>
</dbReference>
<dbReference type="PROSITE" id="PS00012">
    <property type="entry name" value="PHOSPHOPANTETHEINE"/>
    <property type="match status" value="6"/>
</dbReference>